<feature type="domain" description="FAD dependent oxidoreductase" evidence="2">
    <location>
        <begin position="27"/>
        <end position="447"/>
    </location>
</feature>
<evidence type="ECO:0000313" key="3">
    <source>
        <dbReference type="EMBL" id="KAH0537742.1"/>
    </source>
</evidence>
<dbReference type="InterPro" id="IPR006076">
    <property type="entry name" value="FAD-dep_OxRdtase"/>
</dbReference>
<evidence type="ECO:0000256" key="1">
    <source>
        <dbReference type="SAM" id="MobiDB-lite"/>
    </source>
</evidence>
<gene>
    <name evidence="3" type="ORF">FGG08_005490</name>
</gene>
<dbReference type="AlphaFoldDB" id="A0A9P8HY20"/>
<keyword evidence="4" id="KW-1185">Reference proteome</keyword>
<dbReference type="Pfam" id="PF01266">
    <property type="entry name" value="DAO"/>
    <property type="match status" value="1"/>
</dbReference>
<dbReference type="SUPFAM" id="SSF51905">
    <property type="entry name" value="FAD/NAD(P)-binding domain"/>
    <property type="match status" value="1"/>
</dbReference>
<dbReference type="Gene3D" id="3.30.9.10">
    <property type="entry name" value="D-Amino Acid Oxidase, subunit A, domain 2"/>
    <property type="match status" value="2"/>
</dbReference>
<dbReference type="Gene3D" id="3.50.50.60">
    <property type="entry name" value="FAD/NAD(P)-binding domain"/>
    <property type="match status" value="2"/>
</dbReference>
<accession>A0A9P8HY20</accession>
<dbReference type="PANTHER" id="PTHR13847">
    <property type="entry name" value="SARCOSINE DEHYDROGENASE-RELATED"/>
    <property type="match status" value="1"/>
</dbReference>
<dbReference type="OrthoDB" id="498204at2759"/>
<evidence type="ECO:0000313" key="4">
    <source>
        <dbReference type="Proteomes" id="UP000698800"/>
    </source>
</evidence>
<comment type="caution">
    <text evidence="3">The sequence shown here is derived from an EMBL/GenBank/DDBJ whole genome shotgun (WGS) entry which is preliminary data.</text>
</comment>
<feature type="region of interest" description="Disordered" evidence="1">
    <location>
        <begin position="310"/>
        <end position="335"/>
    </location>
</feature>
<protein>
    <recommendedName>
        <fullName evidence="2">FAD dependent oxidoreductase domain-containing protein</fullName>
    </recommendedName>
</protein>
<dbReference type="InterPro" id="IPR036188">
    <property type="entry name" value="FAD/NAD-bd_sf"/>
</dbReference>
<dbReference type="EMBL" id="JAGHQL010000132">
    <property type="protein sequence ID" value="KAH0537742.1"/>
    <property type="molecule type" value="Genomic_DNA"/>
</dbReference>
<sequence>MDLAPLATINVADDRTGMPEPEERRNIVIIGGGIIGCTTAYYLTRHPRFDPSLHTITLLEATNIACGASGKAGGLLASWAYPTNICGLSFDLHGQLAEEHNGVEQWGYRRVRCGQLTATASDKAPRPVYWNNSSILLGKWRRGDWSTPKPSVLPDDLDWFSAEAAKAYEEIADTSSTAQVHPLQFTKAMARLASEKGTNIVLGMVTDINCTITNENASTEGGDDTPAAPRPLSSFADPFQRVVSVTYTDKASGEMKTIPSDTIVLAAGPWTPTLLPGVPISSLRAHSVTIRPRRPVSAYCLFTEITLPDTSPPPNKPLDQTTPEAKKTKSAPKTRTLSPELYARPNNEVYICGRGDVDCPLPLTADLVEVSTAACAELVTAAAAISDELRDGMVSGRRACYLPTMDVGGSGGPLIGNTDVEGLVLAAGHSCWGILNAPATGKAVSELILDGEVRCADLGSLDPRKIL</sequence>
<name>A0A9P8HY20_9PEZI</name>
<dbReference type="Proteomes" id="UP000698800">
    <property type="component" value="Unassembled WGS sequence"/>
</dbReference>
<dbReference type="PANTHER" id="PTHR13847:SF150">
    <property type="entry name" value="OXIDOREDUCTASE TDA3-RELATED"/>
    <property type="match status" value="1"/>
</dbReference>
<evidence type="ECO:0000259" key="2">
    <source>
        <dbReference type="Pfam" id="PF01266"/>
    </source>
</evidence>
<organism evidence="3 4">
    <name type="scientific">Glutinoglossum americanum</name>
    <dbReference type="NCBI Taxonomy" id="1670608"/>
    <lineage>
        <taxon>Eukaryota</taxon>
        <taxon>Fungi</taxon>
        <taxon>Dikarya</taxon>
        <taxon>Ascomycota</taxon>
        <taxon>Pezizomycotina</taxon>
        <taxon>Geoglossomycetes</taxon>
        <taxon>Geoglossales</taxon>
        <taxon>Geoglossaceae</taxon>
        <taxon>Glutinoglossum</taxon>
    </lineage>
</organism>
<dbReference type="GO" id="GO:0005829">
    <property type="term" value="C:cytosol"/>
    <property type="evidence" value="ECO:0007669"/>
    <property type="project" value="GOC"/>
</dbReference>
<proteinExistence type="predicted"/>
<dbReference type="GO" id="GO:0005770">
    <property type="term" value="C:late endosome"/>
    <property type="evidence" value="ECO:0007669"/>
    <property type="project" value="TreeGrafter"/>
</dbReference>
<reference evidence="3" key="1">
    <citation type="submission" date="2021-03" db="EMBL/GenBank/DDBJ databases">
        <title>Comparative genomics and phylogenomic investigation of the class Geoglossomycetes provide insights into ecological specialization and systematics.</title>
        <authorList>
            <person name="Melie T."/>
            <person name="Pirro S."/>
            <person name="Miller A.N."/>
            <person name="Quandt A."/>
        </authorList>
    </citation>
    <scope>NUCLEOTIDE SEQUENCE</scope>
    <source>
        <strain evidence="3">GBOQ0MN5Z8</strain>
    </source>
</reference>
<dbReference type="GO" id="GO:0042147">
    <property type="term" value="P:retrograde transport, endosome to Golgi"/>
    <property type="evidence" value="ECO:0007669"/>
    <property type="project" value="TreeGrafter"/>
</dbReference>